<dbReference type="VEuPathDB" id="TriTrypDB:Tb427_000330800"/>
<organism evidence="9">
    <name type="scientific">Trypanosoma brucei</name>
    <dbReference type="NCBI Taxonomy" id="5691"/>
    <lineage>
        <taxon>Eukaryota</taxon>
        <taxon>Discoba</taxon>
        <taxon>Euglenozoa</taxon>
        <taxon>Kinetoplastea</taxon>
        <taxon>Metakinetoplastina</taxon>
        <taxon>Trypanosomatida</taxon>
        <taxon>Trypanosomatidae</taxon>
        <taxon>Trypanosoma</taxon>
    </lineage>
</organism>
<dbReference type="AlphaFoldDB" id="A0A1J0R6Z1"/>
<protein>
    <submittedName>
        <fullName evidence="9">Variant surface glycoprotein 1125.1384</fullName>
    </submittedName>
</protein>
<dbReference type="EMBL" id="KX699644">
    <property type="protein sequence ID" value="APD73600.1"/>
    <property type="molecule type" value="Genomic_DNA"/>
</dbReference>
<accession>A0A1J0R6Z1</accession>
<keyword evidence="6" id="KW-0449">Lipoprotein</keyword>
<feature type="signal peptide" evidence="7">
    <location>
        <begin position="1"/>
        <end position="25"/>
    </location>
</feature>
<dbReference type="GO" id="GO:0042783">
    <property type="term" value="P:symbiont-mediated evasion of host immune response"/>
    <property type="evidence" value="ECO:0007669"/>
    <property type="project" value="InterPro"/>
</dbReference>
<keyword evidence="7" id="KW-0732">Signal</keyword>
<dbReference type="GO" id="GO:0005886">
    <property type="term" value="C:plasma membrane"/>
    <property type="evidence" value="ECO:0007669"/>
    <property type="project" value="UniProtKB-SubCell"/>
</dbReference>
<dbReference type="SUPFAM" id="SSF58087">
    <property type="entry name" value="Variant surface glycoprotein (N-terminal domain)"/>
    <property type="match status" value="1"/>
</dbReference>
<sequence length="376" mass="39875">MTSFPFAVFAFAVVAITYIINPVAATTKGALKVSVAKQFCTFVKTAKQAGNALGTQIPKIKTAIENASKAQLQNELAALKLPAHRDAALITAAYAAQALSANLQALGSWTKTETDCLAQALFSAGAIDSFLRHLDQHRSTSTGDNKNCIGADGNGNYEAYDLDTECGDIEVAKATAGSTDVKATIEKGFGCIAIPEAAGGDKGCLLFDDVNTAYSNKANGLQYLKGLIKVSTTMDLTPAAPITTQKATNKLIKSIEANWTTTQAALHHLTIQAPTDLQTFKTLLAKASTRAALKAAATEYNNWKKDNLPVPIDSYLKKVYGIQADGQEGTYLTALKGLDPKVRTGPGETTSKPIFSMTITELQEAIEAEFVTIGDR</sequence>
<dbReference type="VEuPathDB" id="TriTrypDB:Tb09.v4.0142"/>
<evidence type="ECO:0000256" key="4">
    <source>
        <dbReference type="ARBA" id="ARBA00023136"/>
    </source>
</evidence>
<evidence type="ECO:0000256" key="6">
    <source>
        <dbReference type="ARBA" id="ARBA00023288"/>
    </source>
</evidence>
<comment type="subcellular location">
    <subcellularLocation>
        <location evidence="1">Cell membrane</location>
        <topology evidence="1">Lipid-anchor</topology>
        <topology evidence="1">GPI-anchor</topology>
    </subcellularLocation>
</comment>
<dbReference type="GO" id="GO:0098552">
    <property type="term" value="C:side of membrane"/>
    <property type="evidence" value="ECO:0007669"/>
    <property type="project" value="UniProtKB-KW"/>
</dbReference>
<evidence type="ECO:0000256" key="7">
    <source>
        <dbReference type="SAM" id="SignalP"/>
    </source>
</evidence>
<evidence type="ECO:0000256" key="2">
    <source>
        <dbReference type="ARBA" id="ARBA00022475"/>
    </source>
</evidence>
<evidence type="ECO:0000256" key="1">
    <source>
        <dbReference type="ARBA" id="ARBA00004609"/>
    </source>
</evidence>
<evidence type="ECO:0000313" key="9">
    <source>
        <dbReference type="EMBL" id="APD73600.1"/>
    </source>
</evidence>
<evidence type="ECO:0000256" key="5">
    <source>
        <dbReference type="ARBA" id="ARBA00023180"/>
    </source>
</evidence>
<keyword evidence="5" id="KW-0325">Glycoprotein</keyword>
<dbReference type="Pfam" id="PF00913">
    <property type="entry name" value="Trypan_glycop"/>
    <property type="match status" value="1"/>
</dbReference>
<keyword evidence="2" id="KW-1003">Cell membrane</keyword>
<keyword evidence="3" id="KW-0336">GPI-anchor</keyword>
<reference evidence="9" key="1">
    <citation type="submission" date="2016-08" db="EMBL/GenBank/DDBJ databases">
        <title>VSG repertoire of Trypanosoma brucei EATRO 1125.</title>
        <authorList>
            <person name="Cross G.A."/>
        </authorList>
    </citation>
    <scope>NUCLEOTIDE SEQUENCE</scope>
    <source>
        <strain evidence="9">EATRO 1125</strain>
    </source>
</reference>
<evidence type="ECO:0000256" key="3">
    <source>
        <dbReference type="ARBA" id="ARBA00022622"/>
    </source>
</evidence>
<keyword evidence="4" id="KW-0472">Membrane</keyword>
<feature type="domain" description="Trypanosome variant surface glycoprotein A-type N-terminal" evidence="8">
    <location>
        <begin position="13"/>
        <end position="341"/>
    </location>
</feature>
<name>A0A1J0R6Z1_9TRYP</name>
<evidence type="ECO:0000259" key="8">
    <source>
        <dbReference type="Pfam" id="PF00913"/>
    </source>
</evidence>
<feature type="chain" id="PRO_5012723761" evidence="7">
    <location>
        <begin position="26"/>
        <end position="376"/>
    </location>
</feature>
<dbReference type="InterPro" id="IPR001812">
    <property type="entry name" value="Trypano_VSG_A_N_dom"/>
</dbReference>
<proteinExistence type="predicted"/>